<protein>
    <submittedName>
        <fullName evidence="3">Uncharacterized protein</fullName>
    </submittedName>
</protein>
<name>A0A1E3QVA8_9ASCO</name>
<reference evidence="4" key="1">
    <citation type="submission" date="2016-05" db="EMBL/GenBank/DDBJ databases">
        <title>Comparative genomics of biotechnologically important yeasts.</title>
        <authorList>
            <consortium name="DOE Joint Genome Institute"/>
            <person name="Riley R."/>
            <person name="Haridas S."/>
            <person name="Wolfe K.H."/>
            <person name="Lopes M.R."/>
            <person name="Hittinger C.T."/>
            <person name="Goker M."/>
            <person name="Salamov A."/>
            <person name="Wisecaver J."/>
            <person name="Long T.M."/>
            <person name="Aerts A.L."/>
            <person name="Barry K."/>
            <person name="Choi C."/>
            <person name="Clum A."/>
            <person name="Coughlan A.Y."/>
            <person name="Deshpande S."/>
            <person name="Douglass A.P."/>
            <person name="Hanson S.J."/>
            <person name="Klenk H.-P."/>
            <person name="Labutti K."/>
            <person name="Lapidus A."/>
            <person name="Lindquist E."/>
            <person name="Lipzen A."/>
            <person name="Meier-Kolthoff J.P."/>
            <person name="Ohm R.A."/>
            <person name="Otillar R.P."/>
            <person name="Pangilinan J."/>
            <person name="Peng Y."/>
            <person name="Rokas A."/>
            <person name="Rosa C.A."/>
            <person name="Scheuner C."/>
            <person name="Sibirny A.A."/>
            <person name="Slot J.C."/>
            <person name="Stielow J.B."/>
            <person name="Sun H."/>
            <person name="Kurtzman C.P."/>
            <person name="Blackwell M."/>
            <person name="Grigoriev I.V."/>
            <person name="Jeffries T.W."/>
        </authorList>
    </citation>
    <scope>NUCLEOTIDE SEQUENCE [LARGE SCALE GENOMIC DNA]</scope>
    <source>
        <strain evidence="4">NRRL Y-12698</strain>
    </source>
</reference>
<accession>A0A1E3QVA8</accession>
<dbReference type="GO" id="GO:0006338">
    <property type="term" value="P:chromatin remodeling"/>
    <property type="evidence" value="ECO:0007669"/>
    <property type="project" value="EnsemblFungi"/>
</dbReference>
<dbReference type="SUPFAM" id="SSF53067">
    <property type="entry name" value="Actin-like ATPase domain"/>
    <property type="match status" value="2"/>
</dbReference>
<evidence type="ECO:0000313" key="4">
    <source>
        <dbReference type="Proteomes" id="UP000094336"/>
    </source>
</evidence>
<keyword evidence="4" id="KW-1185">Reference proteome</keyword>
<dbReference type="GO" id="GO:0006312">
    <property type="term" value="P:mitotic recombination"/>
    <property type="evidence" value="ECO:0007669"/>
    <property type="project" value="EnsemblFungi"/>
</dbReference>
<dbReference type="GeneID" id="30145780"/>
<feature type="region of interest" description="Disordered" evidence="2">
    <location>
        <begin position="159"/>
        <end position="189"/>
    </location>
</feature>
<evidence type="ECO:0000313" key="3">
    <source>
        <dbReference type="EMBL" id="ODQ81589.1"/>
    </source>
</evidence>
<dbReference type="STRING" id="984486.A0A1E3QVA8"/>
<evidence type="ECO:0000256" key="1">
    <source>
        <dbReference type="RuleBase" id="RU000487"/>
    </source>
</evidence>
<gene>
    <name evidence="3" type="ORF">BABINDRAFT_159861</name>
</gene>
<dbReference type="Gene3D" id="3.30.420.580">
    <property type="match status" value="1"/>
</dbReference>
<dbReference type="Pfam" id="PF00022">
    <property type="entry name" value="Actin"/>
    <property type="match status" value="1"/>
</dbReference>
<dbReference type="EMBL" id="KV454427">
    <property type="protein sequence ID" value="ODQ81589.1"/>
    <property type="molecule type" value="Genomic_DNA"/>
</dbReference>
<evidence type="ECO:0000256" key="2">
    <source>
        <dbReference type="SAM" id="MobiDB-lite"/>
    </source>
</evidence>
<feature type="compositionally biased region" description="Acidic residues" evidence="2">
    <location>
        <begin position="756"/>
        <end position="772"/>
    </location>
</feature>
<dbReference type="CDD" id="cd10206">
    <property type="entry name" value="ASKHA_NBD_Arp8-like"/>
    <property type="match status" value="1"/>
</dbReference>
<dbReference type="SMART" id="SM00268">
    <property type="entry name" value="ACTIN"/>
    <property type="match status" value="1"/>
</dbReference>
<dbReference type="Proteomes" id="UP000094336">
    <property type="component" value="Unassembled WGS sequence"/>
</dbReference>
<dbReference type="Gene3D" id="3.90.640.10">
    <property type="entry name" value="Actin, Chain A, domain 4"/>
    <property type="match status" value="1"/>
</dbReference>
<feature type="compositionally biased region" description="Basic and acidic residues" evidence="2">
    <location>
        <begin position="40"/>
        <end position="53"/>
    </location>
</feature>
<dbReference type="InterPro" id="IPR043129">
    <property type="entry name" value="ATPase_NBD"/>
</dbReference>
<dbReference type="AlphaFoldDB" id="A0A1E3QVA8"/>
<dbReference type="GO" id="GO:0006302">
    <property type="term" value="P:double-strand break repair"/>
    <property type="evidence" value="ECO:0007669"/>
    <property type="project" value="EnsemblFungi"/>
</dbReference>
<dbReference type="Gene3D" id="3.30.420.40">
    <property type="match status" value="1"/>
</dbReference>
<feature type="compositionally biased region" description="Acidic residues" evidence="2">
    <location>
        <begin position="159"/>
        <end position="182"/>
    </location>
</feature>
<feature type="region of interest" description="Disordered" evidence="2">
    <location>
        <begin position="748"/>
        <end position="772"/>
    </location>
</feature>
<feature type="region of interest" description="Disordered" evidence="2">
    <location>
        <begin position="1"/>
        <end position="69"/>
    </location>
</feature>
<dbReference type="OrthoDB" id="5572108at2759"/>
<dbReference type="GO" id="GO:0003729">
    <property type="term" value="F:mRNA binding"/>
    <property type="evidence" value="ECO:0007669"/>
    <property type="project" value="EnsemblFungi"/>
</dbReference>
<sequence>MAEPREPIYDQSSPPPASSVINSRDSSPVRGDDDDQPEEESTKRKGEEESDALKKRKGPAPGGKVSAEILQRRKEGRLKAAANMAARLEELGIQRQDKVNDVAQSLIRPISLINQKNYFTDYLKRDEQVLFVRKIREERTAKSSGTAKPKQKEFDIDNFDLNDLVKDDEEDEEDEDEDDDEIDGKSTEALKLEKSGARTIVIHPGTANFRIGLATDVYPKTIPTVIAVASSQKGENEGMPTPHRTLQPDGEIFIDEEFKDVKKQVSKDFRERMRYYKRRILPNSHEQVTNYNKKQQHPEDIPDHNDPHKIEWLTEASLTLQNYIVGLDALKLATYDRFQLRYPLASGNFNNDDSQYQSKEEVLGDLQLILRSALALELDIGASQTSETGETVATPFLQYSILLLIPDLYDKTYCEAWVSLLMQMLFKQVAVIQEAVAATFGAGVLSACVIDIGAKTTKISCVDEGMIHADSRIRLDYGSANITELFVKMLLQSHFPFQDIDLRNPAHWEFADQVKQKFVTFLDGDIAVQLYNFYRRVPSKQAAKLEFKVFDEVMLAPMGLFFPELFQIAGKNTRGASLFPVSTDQYTLKPNNPYSKAQETLLAGAPYAESTEDVILAKLTERDGPVAYAKPKPAHTANVNTSKLLTPLEKAIIESITNACKGDLNKFRKMYENLMLVGGGAKISGFDFILTDRINIWRPRLLSSSALSEILLYVTAEQDKRTARVAEKKKLREEKKKIKDDKEKKVKGEVKVEKADNDDEENPEVVEDDEEDEDELKLDFDLIEEMLEAGTTLPVDVLAPPKDIDPQILSWKGGSVYSRLKIISEMWITREEWDMFGGRCLHYKSLFHY</sequence>
<dbReference type="GO" id="GO:0031011">
    <property type="term" value="C:Ino80 complex"/>
    <property type="evidence" value="ECO:0007669"/>
    <property type="project" value="EnsemblFungi"/>
</dbReference>
<dbReference type="PANTHER" id="PTHR11937">
    <property type="entry name" value="ACTIN"/>
    <property type="match status" value="1"/>
</dbReference>
<dbReference type="InterPro" id="IPR004000">
    <property type="entry name" value="Actin"/>
</dbReference>
<dbReference type="RefSeq" id="XP_018986917.1">
    <property type="nucleotide sequence ID" value="XM_019127927.1"/>
</dbReference>
<comment type="similarity">
    <text evidence="1">Belongs to the actin family.</text>
</comment>
<organism evidence="3 4">
    <name type="scientific">Babjeviella inositovora NRRL Y-12698</name>
    <dbReference type="NCBI Taxonomy" id="984486"/>
    <lineage>
        <taxon>Eukaryota</taxon>
        <taxon>Fungi</taxon>
        <taxon>Dikarya</taxon>
        <taxon>Ascomycota</taxon>
        <taxon>Saccharomycotina</taxon>
        <taxon>Pichiomycetes</taxon>
        <taxon>Serinales incertae sedis</taxon>
        <taxon>Babjeviella</taxon>
    </lineage>
</organism>
<proteinExistence type="inferred from homology"/>